<sequence length="106" mass="11357">MGRWVALEPFQEGFLLGSIFWGFFFTSGTSATFLGTVGLGTSFTSCTFFTSFSSSASSLFRFFCCFSDSSSDSEDDSEEDSEEDSEDSGGGCSFFLVSDSLGCSLT</sequence>
<keyword evidence="2" id="KW-1133">Transmembrane helix</keyword>
<protein>
    <submittedName>
        <fullName evidence="3">Uncharacterized protein</fullName>
    </submittedName>
</protein>
<reference evidence="3" key="1">
    <citation type="journal article" date="2020" name="J. Eukaryot. Microbiol.">
        <title>De novo Sequencing, Assembly and Annotation of the Transcriptome for the Free-Living Testate Amoeba Arcella intermedia.</title>
        <authorList>
            <person name="Ribeiro G.M."/>
            <person name="Porfirio-Sousa A.L."/>
            <person name="Maurer-Alcala X.X."/>
            <person name="Katz L.A."/>
            <person name="Lahr D.J.G."/>
        </authorList>
    </citation>
    <scope>NUCLEOTIDE SEQUENCE</scope>
</reference>
<proteinExistence type="predicted"/>
<keyword evidence="2" id="KW-0472">Membrane</keyword>
<accession>A0A6B2LRX3</accession>
<feature type="region of interest" description="Disordered" evidence="1">
    <location>
        <begin position="69"/>
        <end position="93"/>
    </location>
</feature>
<evidence type="ECO:0000313" key="3">
    <source>
        <dbReference type="EMBL" id="NDV39794.1"/>
    </source>
</evidence>
<feature type="compositionally biased region" description="Acidic residues" evidence="1">
    <location>
        <begin position="71"/>
        <end position="87"/>
    </location>
</feature>
<keyword evidence="2" id="KW-0812">Transmembrane</keyword>
<name>A0A6B2LRX3_9EUKA</name>
<evidence type="ECO:0000256" key="2">
    <source>
        <dbReference type="SAM" id="Phobius"/>
    </source>
</evidence>
<feature type="transmembrane region" description="Helical" evidence="2">
    <location>
        <begin position="20"/>
        <end position="52"/>
    </location>
</feature>
<evidence type="ECO:0000256" key="1">
    <source>
        <dbReference type="SAM" id="MobiDB-lite"/>
    </source>
</evidence>
<organism evidence="3">
    <name type="scientific">Arcella intermedia</name>
    <dbReference type="NCBI Taxonomy" id="1963864"/>
    <lineage>
        <taxon>Eukaryota</taxon>
        <taxon>Amoebozoa</taxon>
        <taxon>Tubulinea</taxon>
        <taxon>Elardia</taxon>
        <taxon>Arcellinida</taxon>
        <taxon>Sphaerothecina</taxon>
        <taxon>Arcellidae</taxon>
        <taxon>Arcella</taxon>
    </lineage>
</organism>
<dbReference type="AlphaFoldDB" id="A0A6B2LRX3"/>
<dbReference type="EMBL" id="GIBP01010825">
    <property type="protein sequence ID" value="NDV39794.1"/>
    <property type="molecule type" value="Transcribed_RNA"/>
</dbReference>